<protein>
    <submittedName>
        <fullName evidence="1">Uncharacterized protein</fullName>
    </submittedName>
</protein>
<gene>
    <name evidence="1" type="ORF">MNB_SUP05-SYMBIONT-4-562</name>
</gene>
<evidence type="ECO:0000313" key="1">
    <source>
        <dbReference type="EMBL" id="SFV86382.1"/>
    </source>
</evidence>
<dbReference type="EMBL" id="FPHY01000073">
    <property type="protein sequence ID" value="SFV86382.1"/>
    <property type="molecule type" value="Genomic_DNA"/>
</dbReference>
<accession>A0A1W1DXD2</accession>
<organism evidence="1">
    <name type="scientific">hydrothermal vent metagenome</name>
    <dbReference type="NCBI Taxonomy" id="652676"/>
    <lineage>
        <taxon>unclassified sequences</taxon>
        <taxon>metagenomes</taxon>
        <taxon>ecological metagenomes</taxon>
    </lineage>
</organism>
<sequence>MNRIIKSVTPRDLCINRDDWQNSIFVHLAIFLNPVLAGRLPKALEHSQAGTWERG</sequence>
<reference evidence="1" key="1">
    <citation type="submission" date="2016-10" db="EMBL/GenBank/DDBJ databases">
        <authorList>
            <person name="de Groot N.N."/>
        </authorList>
    </citation>
    <scope>NUCLEOTIDE SEQUENCE</scope>
</reference>
<dbReference type="AlphaFoldDB" id="A0A1W1DXD2"/>
<name>A0A1W1DXD2_9ZZZZ</name>
<proteinExistence type="predicted"/>